<feature type="compositionally biased region" description="Polar residues" evidence="1">
    <location>
        <begin position="1"/>
        <end position="10"/>
    </location>
</feature>
<evidence type="ECO:0000256" key="1">
    <source>
        <dbReference type="SAM" id="MobiDB-lite"/>
    </source>
</evidence>
<proteinExistence type="predicted"/>
<name>A0AAW0GB62_9APHY</name>
<dbReference type="EMBL" id="JASBNA010000006">
    <property type="protein sequence ID" value="KAK7690673.1"/>
    <property type="molecule type" value="Genomic_DNA"/>
</dbReference>
<feature type="compositionally biased region" description="Low complexity" evidence="1">
    <location>
        <begin position="79"/>
        <end position="91"/>
    </location>
</feature>
<feature type="compositionally biased region" description="Polar residues" evidence="1">
    <location>
        <begin position="33"/>
        <end position="54"/>
    </location>
</feature>
<evidence type="ECO:0000313" key="2">
    <source>
        <dbReference type="EMBL" id="KAK7690673.1"/>
    </source>
</evidence>
<feature type="region of interest" description="Disordered" evidence="1">
    <location>
        <begin position="1"/>
        <end position="91"/>
    </location>
</feature>
<keyword evidence="3" id="KW-1185">Reference proteome</keyword>
<gene>
    <name evidence="2" type="ORF">QCA50_005772</name>
</gene>
<comment type="caution">
    <text evidence="2">The sequence shown here is derived from an EMBL/GenBank/DDBJ whole genome shotgun (WGS) entry which is preliminary data.</text>
</comment>
<sequence>MANISPSSSPRWDIRNQGFVSPAQLQQWKQQQRASTYEFSSEQTHSPQSIGQSPQHHDTRSPPPMGPAQSSSCAIDAQPTTTSGSSTYPYPDKLNIFLLQV</sequence>
<organism evidence="2 3">
    <name type="scientific">Cerrena zonata</name>
    <dbReference type="NCBI Taxonomy" id="2478898"/>
    <lineage>
        <taxon>Eukaryota</taxon>
        <taxon>Fungi</taxon>
        <taxon>Dikarya</taxon>
        <taxon>Basidiomycota</taxon>
        <taxon>Agaricomycotina</taxon>
        <taxon>Agaricomycetes</taxon>
        <taxon>Polyporales</taxon>
        <taxon>Cerrenaceae</taxon>
        <taxon>Cerrena</taxon>
    </lineage>
</organism>
<accession>A0AAW0GB62</accession>
<reference evidence="2 3" key="1">
    <citation type="submission" date="2022-09" db="EMBL/GenBank/DDBJ databases">
        <authorList>
            <person name="Palmer J.M."/>
        </authorList>
    </citation>
    <scope>NUCLEOTIDE SEQUENCE [LARGE SCALE GENOMIC DNA]</scope>
    <source>
        <strain evidence="2 3">DSM 7382</strain>
    </source>
</reference>
<evidence type="ECO:0000313" key="3">
    <source>
        <dbReference type="Proteomes" id="UP001385951"/>
    </source>
</evidence>
<dbReference type="Proteomes" id="UP001385951">
    <property type="component" value="Unassembled WGS sequence"/>
</dbReference>
<protein>
    <submittedName>
        <fullName evidence="2">Uncharacterized protein</fullName>
    </submittedName>
</protein>
<dbReference type="AlphaFoldDB" id="A0AAW0GB62"/>